<evidence type="ECO:0000256" key="10">
    <source>
        <dbReference type="ARBA" id="ARBA00022989"/>
    </source>
</evidence>
<feature type="transmembrane region" description="Helical" evidence="13">
    <location>
        <begin position="78"/>
        <end position="98"/>
    </location>
</feature>
<evidence type="ECO:0000256" key="7">
    <source>
        <dbReference type="ARBA" id="ARBA00022723"/>
    </source>
</evidence>
<reference evidence="14" key="1">
    <citation type="journal article" date="2014" name="Int. J. Syst. Evol. Microbiol.">
        <title>Complete genome sequence of Corynebacterium casei LMG S-19264T (=DSM 44701T), isolated from a smear-ripened cheese.</title>
        <authorList>
            <consortium name="US DOE Joint Genome Institute (JGI-PGF)"/>
            <person name="Walter F."/>
            <person name="Albersmeier A."/>
            <person name="Kalinowski J."/>
            <person name="Ruckert C."/>
        </authorList>
    </citation>
    <scope>NUCLEOTIDE SEQUENCE</scope>
    <source>
        <strain evidence="14">JCM 13583</strain>
    </source>
</reference>
<dbReference type="GO" id="GO:0005886">
    <property type="term" value="C:plasma membrane"/>
    <property type="evidence" value="ECO:0007669"/>
    <property type="project" value="UniProtKB-SubCell"/>
</dbReference>
<feature type="transmembrane region" description="Helical" evidence="13">
    <location>
        <begin position="12"/>
        <end position="30"/>
    </location>
</feature>
<keyword evidence="7" id="KW-0479">Metal-binding</keyword>
<protein>
    <recommendedName>
        <fullName evidence="16">Site-2 protease family protein</fullName>
    </recommendedName>
</protein>
<keyword evidence="11" id="KW-0482">Metalloprotease</keyword>
<dbReference type="Proteomes" id="UP000632195">
    <property type="component" value="Unassembled WGS sequence"/>
</dbReference>
<accession>A0AA37BRG0</accession>
<gene>
    <name evidence="14" type="ORF">GCM10007108_09400</name>
</gene>
<evidence type="ECO:0000313" key="14">
    <source>
        <dbReference type="EMBL" id="GGM73530.1"/>
    </source>
</evidence>
<keyword evidence="10 13" id="KW-1133">Transmembrane helix</keyword>
<evidence type="ECO:0000256" key="2">
    <source>
        <dbReference type="ARBA" id="ARBA00004651"/>
    </source>
</evidence>
<evidence type="ECO:0000256" key="13">
    <source>
        <dbReference type="SAM" id="Phobius"/>
    </source>
</evidence>
<evidence type="ECO:0008006" key="16">
    <source>
        <dbReference type="Google" id="ProtNLM"/>
    </source>
</evidence>
<evidence type="ECO:0000256" key="3">
    <source>
        <dbReference type="ARBA" id="ARBA00007931"/>
    </source>
</evidence>
<evidence type="ECO:0000256" key="9">
    <source>
        <dbReference type="ARBA" id="ARBA00022833"/>
    </source>
</evidence>
<evidence type="ECO:0000313" key="15">
    <source>
        <dbReference type="Proteomes" id="UP000632195"/>
    </source>
</evidence>
<feature type="transmembrane region" description="Helical" evidence="13">
    <location>
        <begin position="36"/>
        <end position="58"/>
    </location>
</feature>
<evidence type="ECO:0000256" key="11">
    <source>
        <dbReference type="ARBA" id="ARBA00023049"/>
    </source>
</evidence>
<organism evidence="14 15">
    <name type="scientific">Thermogymnomonas acidicola</name>
    <dbReference type="NCBI Taxonomy" id="399579"/>
    <lineage>
        <taxon>Archaea</taxon>
        <taxon>Methanobacteriati</taxon>
        <taxon>Thermoplasmatota</taxon>
        <taxon>Thermoplasmata</taxon>
        <taxon>Thermoplasmatales</taxon>
        <taxon>Thermogymnomonas</taxon>
    </lineage>
</organism>
<dbReference type="CDD" id="cd06158">
    <property type="entry name" value="S2P-M50_like_1"/>
    <property type="match status" value="1"/>
</dbReference>
<keyword evidence="15" id="KW-1185">Reference proteome</keyword>
<feature type="transmembrane region" description="Helical" evidence="13">
    <location>
        <begin position="118"/>
        <end position="138"/>
    </location>
</feature>
<keyword evidence="9" id="KW-0862">Zinc</keyword>
<dbReference type="PANTHER" id="PTHR35864">
    <property type="entry name" value="ZINC METALLOPROTEASE MJ0611-RELATED"/>
    <property type="match status" value="1"/>
</dbReference>
<keyword evidence="8" id="KW-0378">Hydrolase</keyword>
<dbReference type="RefSeq" id="WP_188680740.1">
    <property type="nucleotide sequence ID" value="NZ_BMNY01000001.1"/>
</dbReference>
<dbReference type="GO" id="GO:0006508">
    <property type="term" value="P:proteolysis"/>
    <property type="evidence" value="ECO:0007669"/>
    <property type="project" value="UniProtKB-KW"/>
</dbReference>
<dbReference type="AlphaFoldDB" id="A0AA37BRG0"/>
<evidence type="ECO:0000256" key="12">
    <source>
        <dbReference type="ARBA" id="ARBA00023136"/>
    </source>
</evidence>
<proteinExistence type="inferred from homology"/>
<feature type="transmembrane region" description="Helical" evidence="13">
    <location>
        <begin position="179"/>
        <end position="197"/>
    </location>
</feature>
<dbReference type="GO" id="GO:0008237">
    <property type="term" value="F:metallopeptidase activity"/>
    <property type="evidence" value="ECO:0007669"/>
    <property type="project" value="UniProtKB-KW"/>
</dbReference>
<keyword evidence="5" id="KW-0645">Protease</keyword>
<keyword evidence="12 13" id="KW-0472">Membrane</keyword>
<sequence length="198" mass="21520">MYYSYRYSRERQDIIVAVLGLTLAFFIVIVRSSRVFSAAVAALALGESLLITLTAFLLHEMSHRYFARSYGGIAYFRLWPLGLVLALVTSVIGIIFAAPGAVNIGGIYRRDQVGKVALAGPGANIAMSVVFLMAYLLAGHAGIVSPILQELSELNAWFALFNMIPVPPLDGQKVLSWDIRAFGATLAIALILFLILIV</sequence>
<name>A0AA37BRG0_9ARCH</name>
<evidence type="ECO:0000256" key="1">
    <source>
        <dbReference type="ARBA" id="ARBA00001947"/>
    </source>
</evidence>
<dbReference type="PANTHER" id="PTHR35864:SF1">
    <property type="entry name" value="ZINC METALLOPROTEASE YWHC-RELATED"/>
    <property type="match status" value="1"/>
</dbReference>
<evidence type="ECO:0000256" key="4">
    <source>
        <dbReference type="ARBA" id="ARBA00022475"/>
    </source>
</evidence>
<keyword evidence="4" id="KW-1003">Cell membrane</keyword>
<dbReference type="InterPro" id="IPR052348">
    <property type="entry name" value="Metallopeptidase_M50B"/>
</dbReference>
<dbReference type="InterPro" id="IPR044537">
    <property type="entry name" value="Rip2-like"/>
</dbReference>
<dbReference type="EMBL" id="BMNY01000001">
    <property type="protein sequence ID" value="GGM73530.1"/>
    <property type="molecule type" value="Genomic_DNA"/>
</dbReference>
<evidence type="ECO:0000256" key="6">
    <source>
        <dbReference type="ARBA" id="ARBA00022692"/>
    </source>
</evidence>
<evidence type="ECO:0000256" key="5">
    <source>
        <dbReference type="ARBA" id="ARBA00022670"/>
    </source>
</evidence>
<comment type="cofactor">
    <cofactor evidence="1">
        <name>Zn(2+)</name>
        <dbReference type="ChEBI" id="CHEBI:29105"/>
    </cofactor>
</comment>
<reference evidence="14" key="2">
    <citation type="submission" date="2022-09" db="EMBL/GenBank/DDBJ databases">
        <authorList>
            <person name="Sun Q."/>
            <person name="Ohkuma M."/>
        </authorList>
    </citation>
    <scope>NUCLEOTIDE SEQUENCE</scope>
    <source>
        <strain evidence="14">JCM 13583</strain>
    </source>
</reference>
<comment type="similarity">
    <text evidence="3">Belongs to the peptidase M50B family.</text>
</comment>
<comment type="subcellular location">
    <subcellularLocation>
        <location evidence="2">Cell membrane</location>
        <topology evidence="2">Multi-pass membrane protein</topology>
    </subcellularLocation>
</comment>
<evidence type="ECO:0000256" key="8">
    <source>
        <dbReference type="ARBA" id="ARBA00022801"/>
    </source>
</evidence>
<keyword evidence="6 13" id="KW-0812">Transmembrane</keyword>
<comment type="caution">
    <text evidence="14">The sequence shown here is derived from an EMBL/GenBank/DDBJ whole genome shotgun (WGS) entry which is preliminary data.</text>
</comment>
<dbReference type="GO" id="GO:0046872">
    <property type="term" value="F:metal ion binding"/>
    <property type="evidence" value="ECO:0007669"/>
    <property type="project" value="UniProtKB-KW"/>
</dbReference>